<gene>
    <name evidence="10" type="ORF">EV688_11861</name>
</gene>
<dbReference type="FunFam" id="3.40.50.2300:FF:000002">
    <property type="entry name" value="DNA-binding response regulator PhoP"/>
    <property type="match status" value="1"/>
</dbReference>
<dbReference type="InterPro" id="IPR039420">
    <property type="entry name" value="WalR-like"/>
</dbReference>
<dbReference type="OrthoDB" id="9802426at2"/>
<evidence type="ECO:0000256" key="7">
    <source>
        <dbReference type="PROSITE-ProRule" id="PRU01091"/>
    </source>
</evidence>
<dbReference type="GO" id="GO:0005829">
    <property type="term" value="C:cytosol"/>
    <property type="evidence" value="ECO:0007669"/>
    <property type="project" value="TreeGrafter"/>
</dbReference>
<dbReference type="SUPFAM" id="SSF46894">
    <property type="entry name" value="C-terminal effector domain of the bipartite response regulators"/>
    <property type="match status" value="1"/>
</dbReference>
<dbReference type="PROSITE" id="PS51755">
    <property type="entry name" value="OMPR_PHOB"/>
    <property type="match status" value="1"/>
</dbReference>
<keyword evidence="3" id="KW-0805">Transcription regulation</keyword>
<dbReference type="Pfam" id="PF00486">
    <property type="entry name" value="Trans_reg_C"/>
    <property type="match status" value="1"/>
</dbReference>
<keyword evidence="5" id="KW-0804">Transcription</keyword>
<dbReference type="InterPro" id="IPR011006">
    <property type="entry name" value="CheY-like_superfamily"/>
</dbReference>
<organism evidence="10 11">
    <name type="scientific">Chromatocurvus halotolerans</name>
    <dbReference type="NCBI Taxonomy" id="1132028"/>
    <lineage>
        <taxon>Bacteria</taxon>
        <taxon>Pseudomonadati</taxon>
        <taxon>Pseudomonadota</taxon>
        <taxon>Gammaproteobacteria</taxon>
        <taxon>Cellvibrionales</taxon>
        <taxon>Halieaceae</taxon>
        <taxon>Chromatocurvus</taxon>
    </lineage>
</organism>
<dbReference type="InterPro" id="IPR036388">
    <property type="entry name" value="WH-like_DNA-bd_sf"/>
</dbReference>
<dbReference type="PANTHER" id="PTHR48111">
    <property type="entry name" value="REGULATOR OF RPOS"/>
    <property type="match status" value="1"/>
</dbReference>
<dbReference type="GO" id="GO:0006355">
    <property type="term" value="P:regulation of DNA-templated transcription"/>
    <property type="evidence" value="ECO:0007669"/>
    <property type="project" value="InterPro"/>
</dbReference>
<dbReference type="Gene3D" id="6.10.250.690">
    <property type="match status" value="1"/>
</dbReference>
<dbReference type="AlphaFoldDB" id="A0A4R2KHK5"/>
<evidence type="ECO:0000313" key="11">
    <source>
        <dbReference type="Proteomes" id="UP000294980"/>
    </source>
</evidence>
<dbReference type="CDD" id="cd00383">
    <property type="entry name" value="trans_reg_C"/>
    <property type="match status" value="1"/>
</dbReference>
<dbReference type="SUPFAM" id="SSF52172">
    <property type="entry name" value="CheY-like"/>
    <property type="match status" value="1"/>
</dbReference>
<dbReference type="Proteomes" id="UP000294980">
    <property type="component" value="Unassembled WGS sequence"/>
</dbReference>
<dbReference type="InterPro" id="IPR001867">
    <property type="entry name" value="OmpR/PhoB-type_DNA-bd"/>
</dbReference>
<evidence type="ECO:0000313" key="10">
    <source>
        <dbReference type="EMBL" id="TCO72634.1"/>
    </source>
</evidence>
<keyword evidence="11" id="KW-1185">Reference proteome</keyword>
<evidence type="ECO:0000259" key="8">
    <source>
        <dbReference type="PROSITE" id="PS50110"/>
    </source>
</evidence>
<keyword evidence="4 7" id="KW-0238">DNA-binding</keyword>
<protein>
    <submittedName>
        <fullName evidence="10">Two-component system OmpR family response regulator</fullName>
    </submittedName>
</protein>
<accession>A0A4R2KHK5</accession>
<dbReference type="Gene3D" id="1.10.10.10">
    <property type="entry name" value="Winged helix-like DNA-binding domain superfamily/Winged helix DNA-binding domain"/>
    <property type="match status" value="1"/>
</dbReference>
<evidence type="ECO:0000256" key="2">
    <source>
        <dbReference type="ARBA" id="ARBA00023012"/>
    </source>
</evidence>
<name>A0A4R2KHK5_9GAMM</name>
<dbReference type="Gene3D" id="3.40.50.2300">
    <property type="match status" value="1"/>
</dbReference>
<evidence type="ECO:0000256" key="6">
    <source>
        <dbReference type="PROSITE-ProRule" id="PRU00169"/>
    </source>
</evidence>
<dbReference type="GO" id="GO:0032993">
    <property type="term" value="C:protein-DNA complex"/>
    <property type="evidence" value="ECO:0007669"/>
    <property type="project" value="TreeGrafter"/>
</dbReference>
<proteinExistence type="predicted"/>
<sequence length="221" mass="24565">MNLLLVEDDALLANGLLTAFGRENYQVAHATDGATAKASLRAYDFDLVILDLGLPDMEGITILKAMRHAQNSIPVMVLTAREGVDQQVAALDAGADDYMEKPFDLRELLARVRALLRRSHTDFRNDIVVGSIRLNPVDRTLSTGSGRLSLPLREYEVLEALMLNSPRVVHKERLAQRMAISNDDVGDNAVEVYIHRLRRRLQPHGVAIRTMRGVGYLIEAA</sequence>
<dbReference type="Pfam" id="PF00072">
    <property type="entry name" value="Response_reg"/>
    <property type="match status" value="1"/>
</dbReference>
<evidence type="ECO:0000256" key="1">
    <source>
        <dbReference type="ARBA" id="ARBA00022553"/>
    </source>
</evidence>
<evidence type="ECO:0000256" key="5">
    <source>
        <dbReference type="ARBA" id="ARBA00023163"/>
    </source>
</evidence>
<evidence type="ECO:0000259" key="9">
    <source>
        <dbReference type="PROSITE" id="PS51755"/>
    </source>
</evidence>
<dbReference type="SMART" id="SM00448">
    <property type="entry name" value="REC"/>
    <property type="match status" value="1"/>
</dbReference>
<feature type="DNA-binding region" description="OmpR/PhoB-type" evidence="7">
    <location>
        <begin position="124"/>
        <end position="220"/>
    </location>
</feature>
<dbReference type="SMART" id="SM00862">
    <property type="entry name" value="Trans_reg_C"/>
    <property type="match status" value="1"/>
</dbReference>
<dbReference type="RefSeq" id="WP_117319251.1">
    <property type="nucleotide sequence ID" value="NZ_QQSW01000022.1"/>
</dbReference>
<feature type="domain" description="OmpR/PhoB-type" evidence="9">
    <location>
        <begin position="124"/>
        <end position="220"/>
    </location>
</feature>
<dbReference type="GO" id="GO:0000976">
    <property type="term" value="F:transcription cis-regulatory region binding"/>
    <property type="evidence" value="ECO:0007669"/>
    <property type="project" value="TreeGrafter"/>
</dbReference>
<dbReference type="InterPro" id="IPR016032">
    <property type="entry name" value="Sig_transdc_resp-reg_C-effctor"/>
</dbReference>
<dbReference type="CDD" id="cd17624">
    <property type="entry name" value="REC_OmpR_PmrA-like"/>
    <property type="match status" value="1"/>
</dbReference>
<feature type="modified residue" description="4-aspartylphosphate" evidence="6">
    <location>
        <position position="51"/>
    </location>
</feature>
<dbReference type="GO" id="GO:0000156">
    <property type="term" value="F:phosphorelay response regulator activity"/>
    <property type="evidence" value="ECO:0007669"/>
    <property type="project" value="TreeGrafter"/>
</dbReference>
<evidence type="ECO:0000256" key="3">
    <source>
        <dbReference type="ARBA" id="ARBA00023015"/>
    </source>
</evidence>
<dbReference type="InterPro" id="IPR001789">
    <property type="entry name" value="Sig_transdc_resp-reg_receiver"/>
</dbReference>
<dbReference type="PROSITE" id="PS50110">
    <property type="entry name" value="RESPONSE_REGULATORY"/>
    <property type="match status" value="1"/>
</dbReference>
<feature type="domain" description="Response regulatory" evidence="8">
    <location>
        <begin position="2"/>
        <end position="116"/>
    </location>
</feature>
<evidence type="ECO:0000256" key="4">
    <source>
        <dbReference type="ARBA" id="ARBA00023125"/>
    </source>
</evidence>
<comment type="caution">
    <text evidence="10">The sequence shown here is derived from an EMBL/GenBank/DDBJ whole genome shotgun (WGS) entry which is preliminary data.</text>
</comment>
<dbReference type="PANTHER" id="PTHR48111:SF67">
    <property type="entry name" value="TRANSCRIPTIONAL REGULATORY PROTEIN TCTD"/>
    <property type="match status" value="1"/>
</dbReference>
<keyword evidence="2" id="KW-0902">Two-component regulatory system</keyword>
<dbReference type="EMBL" id="SLWX01000018">
    <property type="protein sequence ID" value="TCO72634.1"/>
    <property type="molecule type" value="Genomic_DNA"/>
</dbReference>
<reference evidence="10 11" key="1">
    <citation type="submission" date="2019-03" db="EMBL/GenBank/DDBJ databases">
        <title>Genomic Encyclopedia of Type Strains, Phase IV (KMG-IV): sequencing the most valuable type-strain genomes for metagenomic binning, comparative biology and taxonomic classification.</title>
        <authorList>
            <person name="Goeker M."/>
        </authorList>
    </citation>
    <scope>NUCLEOTIDE SEQUENCE [LARGE SCALE GENOMIC DNA]</scope>
    <source>
        <strain evidence="10 11">DSM 23344</strain>
    </source>
</reference>
<keyword evidence="1 6" id="KW-0597">Phosphoprotein</keyword>